<dbReference type="Proteomes" id="UP000271624">
    <property type="component" value="Unassembled WGS sequence"/>
</dbReference>
<accession>A0A3S1CD49</accession>
<keyword evidence="2" id="KW-1185">Reference proteome</keyword>
<comment type="caution">
    <text evidence="1">The sequence shown here is derived from an EMBL/GenBank/DDBJ whole genome shotgun (WGS) entry which is preliminary data.</text>
</comment>
<dbReference type="OrthoDB" id="457863at2"/>
<sequence>MLDITFYLHNKEEAEAIEISDDFYHWLAQSQFSKIGQPQTQEITVDGETAKVSAIQLEGMNRRKFSDFFRNAIVQESDELVGSLGNSSSKQNYQDATYRLIILQNLRKCIENEEYK</sequence>
<gene>
    <name evidence="1" type="ORF">DSM106972_043760</name>
</gene>
<reference evidence="1" key="2">
    <citation type="journal article" date="2019" name="Genome Biol. Evol.">
        <title>Day and night: Metabolic profiles and evolutionary relationships of six axenic non-marine cyanobacteria.</title>
        <authorList>
            <person name="Will S.E."/>
            <person name="Henke P."/>
            <person name="Boedeker C."/>
            <person name="Huang S."/>
            <person name="Brinkmann H."/>
            <person name="Rohde M."/>
            <person name="Jarek M."/>
            <person name="Friedl T."/>
            <person name="Seufert S."/>
            <person name="Schumacher M."/>
            <person name="Overmann J."/>
            <person name="Neumann-Schaal M."/>
            <person name="Petersen J."/>
        </authorList>
    </citation>
    <scope>NUCLEOTIDE SEQUENCE [LARGE SCALE GENOMIC DNA]</scope>
    <source>
        <strain evidence="1">PCC 7102</strain>
    </source>
</reference>
<dbReference type="EMBL" id="RSCL01000010">
    <property type="protein sequence ID" value="RUT04807.1"/>
    <property type="molecule type" value="Genomic_DNA"/>
</dbReference>
<proteinExistence type="predicted"/>
<dbReference type="AlphaFoldDB" id="A0A3S1CD49"/>
<reference evidence="1" key="1">
    <citation type="submission" date="2018-12" db="EMBL/GenBank/DDBJ databases">
        <authorList>
            <person name="Will S."/>
            <person name="Neumann-Schaal M."/>
            <person name="Henke P."/>
        </authorList>
    </citation>
    <scope>NUCLEOTIDE SEQUENCE</scope>
    <source>
        <strain evidence="1">PCC 7102</strain>
    </source>
</reference>
<organism evidence="1 2">
    <name type="scientific">Dulcicalothrix desertica PCC 7102</name>
    <dbReference type="NCBI Taxonomy" id="232991"/>
    <lineage>
        <taxon>Bacteria</taxon>
        <taxon>Bacillati</taxon>
        <taxon>Cyanobacteriota</taxon>
        <taxon>Cyanophyceae</taxon>
        <taxon>Nostocales</taxon>
        <taxon>Calotrichaceae</taxon>
        <taxon>Dulcicalothrix</taxon>
    </lineage>
</organism>
<dbReference type="RefSeq" id="WP_127082774.1">
    <property type="nucleotide sequence ID" value="NZ_RSCL01000010.1"/>
</dbReference>
<evidence type="ECO:0000313" key="2">
    <source>
        <dbReference type="Proteomes" id="UP000271624"/>
    </source>
</evidence>
<protein>
    <submittedName>
        <fullName evidence="1">Uncharacterized protein</fullName>
    </submittedName>
</protein>
<evidence type="ECO:0000313" key="1">
    <source>
        <dbReference type="EMBL" id="RUT04807.1"/>
    </source>
</evidence>
<name>A0A3S1CD49_9CYAN</name>